<dbReference type="PANTHER" id="PTHR43033:SF5">
    <property type="entry name" value="TRNA(ILE)-LYSIDINE SYNTHETASE"/>
    <property type="match status" value="1"/>
</dbReference>
<dbReference type="SUPFAM" id="SSF52402">
    <property type="entry name" value="Adenine nucleotide alpha hydrolases-like"/>
    <property type="match status" value="1"/>
</dbReference>
<keyword evidence="6" id="KW-0963">Cytoplasm</keyword>
<keyword evidence="3 6" id="KW-0547">Nucleotide-binding</keyword>
<evidence type="ECO:0000313" key="8">
    <source>
        <dbReference type="EMBL" id="AOR78753.1"/>
    </source>
</evidence>
<dbReference type="InterPro" id="IPR012795">
    <property type="entry name" value="tRNA_Ile_lys_synt_N"/>
</dbReference>
<keyword evidence="4 6" id="KW-0067">ATP-binding</keyword>
<accession>A0A1D8A9G1</accession>
<keyword evidence="1 6" id="KW-0436">Ligase</keyword>
<sequence>MGLPVAEVDRFRADLAAIWPDRIDDGTARLGIAVSGGPDSLALLLLAHAALPGRVEAATVDHGLRPESAAEAAEVARVCAGLGVPHVTLTVQVAPGNVQAEARLARYAAMAGWAAERGLAALATAHHADDQAETLLMRLNRASGVAGLAGTRGRGRVPEAELPLLRPVLDWRRMELGVVVEAAGLVAAQDPSNINDRFDRVRIRKALAEADWLDVAAIAQSAVHIAEADAALDWMAALEWRSCVTKEPMGLKYRPQAPRAVALRVVARIVRELDGEDARGGAIARLVDGLSQGQPASIGKLVARPNAGGWSFAKAPVRAPVRRIKSPPRCD</sequence>
<protein>
    <recommendedName>
        <fullName evidence="6">tRNA(Ile)-lysidine synthase</fullName>
        <ecNumber evidence="6">6.3.4.19</ecNumber>
    </recommendedName>
    <alternativeName>
        <fullName evidence="6">tRNA(Ile)-2-lysyl-cytidine synthase</fullName>
    </alternativeName>
    <alternativeName>
        <fullName evidence="6">tRNA(Ile)-lysidine synthetase</fullName>
    </alternativeName>
</protein>
<gene>
    <name evidence="6" type="primary">tilS</name>
    <name evidence="8" type="ORF">BES08_17000</name>
</gene>
<feature type="domain" description="tRNA(Ile)-lysidine/2-thiocytidine synthase N-terminal" evidence="7">
    <location>
        <begin position="31"/>
        <end position="205"/>
    </location>
</feature>
<proteinExistence type="inferred from homology"/>
<comment type="domain">
    <text evidence="6">The N-terminal region contains the highly conserved SGGXDS motif, predicted to be a P-loop motif involved in ATP binding.</text>
</comment>
<dbReference type="InterPro" id="IPR012094">
    <property type="entry name" value="tRNA_Ile_lys_synt"/>
</dbReference>
<dbReference type="Gene3D" id="3.40.50.620">
    <property type="entry name" value="HUPs"/>
    <property type="match status" value="1"/>
</dbReference>
<dbReference type="EMBL" id="CP017075">
    <property type="protein sequence ID" value="AOR78753.1"/>
    <property type="molecule type" value="Genomic_DNA"/>
</dbReference>
<dbReference type="Pfam" id="PF01171">
    <property type="entry name" value="ATP_bind_3"/>
    <property type="match status" value="1"/>
</dbReference>
<dbReference type="CDD" id="cd01992">
    <property type="entry name" value="TilS_N"/>
    <property type="match status" value="1"/>
</dbReference>
<evidence type="ECO:0000313" key="9">
    <source>
        <dbReference type="Proteomes" id="UP000094626"/>
    </source>
</evidence>
<dbReference type="InterPro" id="IPR014729">
    <property type="entry name" value="Rossmann-like_a/b/a_fold"/>
</dbReference>
<dbReference type="PANTHER" id="PTHR43033">
    <property type="entry name" value="TRNA(ILE)-LYSIDINE SYNTHASE-RELATED"/>
    <property type="match status" value="1"/>
</dbReference>
<comment type="subcellular location">
    <subcellularLocation>
        <location evidence="6">Cytoplasm</location>
    </subcellularLocation>
</comment>
<evidence type="ECO:0000256" key="5">
    <source>
        <dbReference type="ARBA" id="ARBA00048539"/>
    </source>
</evidence>
<keyword evidence="9" id="KW-1185">Reference proteome</keyword>
<evidence type="ECO:0000256" key="4">
    <source>
        <dbReference type="ARBA" id="ARBA00022840"/>
    </source>
</evidence>
<dbReference type="KEGG" id="nre:BES08_17000"/>
<evidence type="ECO:0000259" key="7">
    <source>
        <dbReference type="Pfam" id="PF01171"/>
    </source>
</evidence>
<comment type="similarity">
    <text evidence="6">Belongs to the tRNA(Ile)-lysidine synthase family.</text>
</comment>
<dbReference type="NCBIfam" id="TIGR02432">
    <property type="entry name" value="lysidine_TilS_N"/>
    <property type="match status" value="1"/>
</dbReference>
<evidence type="ECO:0000256" key="6">
    <source>
        <dbReference type="HAMAP-Rule" id="MF_01161"/>
    </source>
</evidence>
<dbReference type="Proteomes" id="UP000094626">
    <property type="component" value="Chromosome"/>
</dbReference>
<dbReference type="RefSeq" id="WP_069709317.1">
    <property type="nucleotide sequence ID" value="NZ_CP017075.1"/>
</dbReference>
<evidence type="ECO:0000256" key="1">
    <source>
        <dbReference type="ARBA" id="ARBA00022598"/>
    </source>
</evidence>
<dbReference type="GO" id="GO:0032267">
    <property type="term" value="F:tRNA(Ile)-lysidine synthase activity"/>
    <property type="evidence" value="ECO:0007669"/>
    <property type="project" value="UniProtKB-EC"/>
</dbReference>
<evidence type="ECO:0000256" key="2">
    <source>
        <dbReference type="ARBA" id="ARBA00022694"/>
    </source>
</evidence>
<comment type="catalytic activity">
    <reaction evidence="5 6">
        <text>cytidine(34) in tRNA(Ile2) + L-lysine + ATP = lysidine(34) in tRNA(Ile2) + AMP + diphosphate + H(+)</text>
        <dbReference type="Rhea" id="RHEA:43744"/>
        <dbReference type="Rhea" id="RHEA-COMP:10625"/>
        <dbReference type="Rhea" id="RHEA-COMP:10670"/>
        <dbReference type="ChEBI" id="CHEBI:15378"/>
        <dbReference type="ChEBI" id="CHEBI:30616"/>
        <dbReference type="ChEBI" id="CHEBI:32551"/>
        <dbReference type="ChEBI" id="CHEBI:33019"/>
        <dbReference type="ChEBI" id="CHEBI:82748"/>
        <dbReference type="ChEBI" id="CHEBI:83665"/>
        <dbReference type="ChEBI" id="CHEBI:456215"/>
        <dbReference type="EC" id="6.3.4.19"/>
    </reaction>
</comment>
<feature type="binding site" evidence="6">
    <location>
        <begin position="35"/>
        <end position="40"/>
    </location>
    <ligand>
        <name>ATP</name>
        <dbReference type="ChEBI" id="CHEBI:30616"/>
    </ligand>
</feature>
<comment type="function">
    <text evidence="6">Ligates lysine onto the cytidine present at position 34 of the AUA codon-specific tRNA(Ile) that contains the anticodon CAU, in an ATP-dependent manner. Cytidine is converted to lysidine, thus changing the amino acid specificity of the tRNA from methionine to isoleucine.</text>
</comment>
<name>A0A1D8A9G1_9SPHN</name>
<dbReference type="EC" id="6.3.4.19" evidence="6"/>
<dbReference type="AlphaFoldDB" id="A0A1D8A9G1"/>
<reference evidence="9" key="1">
    <citation type="journal article" date="2017" name="J. Biotechnol.">
        <title>Complete genome sequence of Novosphingobium resinovorum SA1, a versatile xenobiotic-degrading bacterium capable of utilizing sulfanilic acid.</title>
        <authorList>
            <person name="Hegedus B."/>
            <person name="Kos P.B."/>
            <person name="Balint B."/>
            <person name="Maroti G."/>
            <person name="Gan H.M."/>
            <person name="Perei K."/>
            <person name="Rakhely G."/>
        </authorList>
    </citation>
    <scope>NUCLEOTIDE SEQUENCE [LARGE SCALE GENOMIC DNA]</scope>
    <source>
        <strain evidence="9">SA1</strain>
    </source>
</reference>
<dbReference type="InterPro" id="IPR011063">
    <property type="entry name" value="TilS/TtcA_N"/>
</dbReference>
<dbReference type="GO" id="GO:0005737">
    <property type="term" value="C:cytoplasm"/>
    <property type="evidence" value="ECO:0007669"/>
    <property type="project" value="UniProtKB-SubCell"/>
</dbReference>
<evidence type="ECO:0000256" key="3">
    <source>
        <dbReference type="ARBA" id="ARBA00022741"/>
    </source>
</evidence>
<organism evidence="8 9">
    <name type="scientific">Novosphingobium resinovorum</name>
    <dbReference type="NCBI Taxonomy" id="158500"/>
    <lineage>
        <taxon>Bacteria</taxon>
        <taxon>Pseudomonadati</taxon>
        <taxon>Pseudomonadota</taxon>
        <taxon>Alphaproteobacteria</taxon>
        <taxon>Sphingomonadales</taxon>
        <taxon>Sphingomonadaceae</taxon>
        <taxon>Novosphingobium</taxon>
    </lineage>
</organism>
<keyword evidence="2 6" id="KW-0819">tRNA processing</keyword>
<dbReference type="GO" id="GO:0006400">
    <property type="term" value="P:tRNA modification"/>
    <property type="evidence" value="ECO:0007669"/>
    <property type="project" value="UniProtKB-UniRule"/>
</dbReference>
<dbReference type="HAMAP" id="MF_01161">
    <property type="entry name" value="tRNA_Ile_lys_synt"/>
    <property type="match status" value="1"/>
</dbReference>
<dbReference type="GO" id="GO:0005524">
    <property type="term" value="F:ATP binding"/>
    <property type="evidence" value="ECO:0007669"/>
    <property type="project" value="UniProtKB-UniRule"/>
</dbReference>